<proteinExistence type="predicted"/>
<dbReference type="RefSeq" id="WP_119838763.1">
    <property type="nucleotide sequence ID" value="NZ_CP060436.1"/>
</dbReference>
<dbReference type="OrthoDB" id="9815326at2"/>
<accession>A0A418SIC5</accession>
<protein>
    <submittedName>
        <fullName evidence="1">Uncharacterized protein</fullName>
    </submittedName>
</protein>
<keyword evidence="2" id="KW-1185">Reference proteome</keyword>
<dbReference type="Proteomes" id="UP000283786">
    <property type="component" value="Chromosome"/>
</dbReference>
<name>A0A418SIC5_9RHOB</name>
<sequence>MLQTAPQILAPDELPATEVINPAGPGPVVLVCEHASARIPAALDGLGLRPEDRQSHAAWDPGALDLARAMSEQLQAPLVASRVSRLVYDCNRPPEAASATPARSEVVEVPGNRDLTADQHAARVTEVYQPFRDALARVLDRHGGAVVTIHSFTPLWHGQQRATEIGLLHDRDSRLANAMMAEWNGPLTAALNAPYSASDGVTHTLALHALPRQRLNVMIEVRNDLLTTPEAIARVADQLCAVLSRSLGQFGTRSTACCQDGPATGGTP</sequence>
<evidence type="ECO:0000313" key="1">
    <source>
        <dbReference type="EMBL" id="QPM92154.1"/>
    </source>
</evidence>
<dbReference type="InterPro" id="IPR007709">
    <property type="entry name" value="N-FG_amidohydro"/>
</dbReference>
<dbReference type="Gene3D" id="3.40.630.40">
    <property type="entry name" value="Zn-dependent exopeptidases"/>
    <property type="match status" value="1"/>
</dbReference>
<gene>
    <name evidence="1" type="ORF">PSAL_034170</name>
</gene>
<evidence type="ECO:0000313" key="2">
    <source>
        <dbReference type="Proteomes" id="UP000283786"/>
    </source>
</evidence>
<dbReference type="PIRSF" id="PIRSF029730">
    <property type="entry name" value="UCP029730"/>
    <property type="match status" value="1"/>
</dbReference>
<organism evidence="1 2">
    <name type="scientific">Pseudooceanicola algae</name>
    <dbReference type="NCBI Taxonomy" id="1537215"/>
    <lineage>
        <taxon>Bacteria</taxon>
        <taxon>Pseudomonadati</taxon>
        <taxon>Pseudomonadota</taxon>
        <taxon>Alphaproteobacteria</taxon>
        <taxon>Rhodobacterales</taxon>
        <taxon>Paracoccaceae</taxon>
        <taxon>Pseudooceanicola</taxon>
    </lineage>
</organism>
<dbReference type="AlphaFoldDB" id="A0A418SIC5"/>
<dbReference type="EMBL" id="CP060436">
    <property type="protein sequence ID" value="QPM92154.1"/>
    <property type="molecule type" value="Genomic_DNA"/>
</dbReference>
<reference evidence="1 2" key="1">
    <citation type="submission" date="2020-08" db="EMBL/GenBank/DDBJ databases">
        <title>Genome sequence of Rhodobacteraceae bacterium Lw-13e.</title>
        <authorList>
            <person name="Poehlein A."/>
            <person name="Wolter L."/>
            <person name="Daniel R."/>
            <person name="Brinkhoff T."/>
        </authorList>
    </citation>
    <scope>NUCLEOTIDE SEQUENCE [LARGE SCALE GENOMIC DNA]</scope>
    <source>
        <strain evidence="1 2">Lw-13e</strain>
    </source>
</reference>
<dbReference type="SUPFAM" id="SSF53187">
    <property type="entry name" value="Zn-dependent exopeptidases"/>
    <property type="match status" value="1"/>
</dbReference>
<dbReference type="InterPro" id="IPR011227">
    <property type="entry name" value="UCP029730"/>
</dbReference>
<dbReference type="Pfam" id="PF05013">
    <property type="entry name" value="FGase"/>
    <property type="match status" value="1"/>
</dbReference>
<dbReference type="KEGG" id="palw:PSAL_034170"/>